<dbReference type="GO" id="GO:0006260">
    <property type="term" value="P:DNA replication"/>
    <property type="evidence" value="ECO:0007669"/>
    <property type="project" value="InterPro"/>
</dbReference>
<dbReference type="SUPFAM" id="SSF53098">
    <property type="entry name" value="Ribonuclease H-like"/>
    <property type="match status" value="1"/>
</dbReference>
<dbReference type="NCBIfam" id="TIGR01407">
    <property type="entry name" value="dinG_rel"/>
    <property type="match status" value="1"/>
</dbReference>
<evidence type="ECO:0000313" key="9">
    <source>
        <dbReference type="EMBL" id="TCN23071.1"/>
    </source>
</evidence>
<dbReference type="InterPro" id="IPR013520">
    <property type="entry name" value="Ribonucl_H"/>
</dbReference>
<dbReference type="PROSITE" id="PS51193">
    <property type="entry name" value="HELICASE_ATP_BIND_2"/>
    <property type="match status" value="1"/>
</dbReference>
<keyword evidence="5 6" id="KW-0067">ATP-binding</keyword>
<dbReference type="Pfam" id="PF00929">
    <property type="entry name" value="RNase_T"/>
    <property type="match status" value="1"/>
</dbReference>
<evidence type="ECO:0000259" key="8">
    <source>
        <dbReference type="PROSITE" id="PS51193"/>
    </source>
</evidence>
<dbReference type="FunFam" id="3.40.50.300:FF:000437">
    <property type="entry name" value="ATP-dependent DNA helicase DinG"/>
    <property type="match status" value="1"/>
</dbReference>
<keyword evidence="4 6" id="KW-0269">Exonuclease</keyword>
<comment type="caution">
    <text evidence="9">The sequence shown here is derived from an EMBL/GenBank/DDBJ whole genome shotgun (WGS) entry which is preliminary data.</text>
</comment>
<evidence type="ECO:0000256" key="4">
    <source>
        <dbReference type="ARBA" id="ARBA00022839"/>
    </source>
</evidence>
<comment type="function">
    <text evidence="6 7">3'-5' exonuclease.</text>
</comment>
<dbReference type="InterPro" id="IPR012337">
    <property type="entry name" value="RNaseH-like_sf"/>
</dbReference>
<dbReference type="PANTHER" id="PTHR11472:SF34">
    <property type="entry name" value="REGULATOR OF TELOMERE ELONGATION HELICASE 1"/>
    <property type="match status" value="1"/>
</dbReference>
<feature type="domain" description="Helicase ATP-binding" evidence="8">
    <location>
        <begin position="247"/>
        <end position="539"/>
    </location>
</feature>
<dbReference type="FunFam" id="3.30.420.10:FF:000045">
    <property type="entry name" value="3'-5' exonuclease DinG"/>
    <property type="match status" value="1"/>
</dbReference>
<dbReference type="InterPro" id="IPR006310">
    <property type="entry name" value="DinG"/>
</dbReference>
<evidence type="ECO:0000256" key="5">
    <source>
        <dbReference type="ARBA" id="ARBA00022840"/>
    </source>
</evidence>
<evidence type="ECO:0000313" key="10">
    <source>
        <dbReference type="Proteomes" id="UP000295689"/>
    </source>
</evidence>
<dbReference type="InterPro" id="IPR006054">
    <property type="entry name" value="DnaQ"/>
</dbReference>
<dbReference type="HAMAP" id="MF_02206">
    <property type="entry name" value="DinG_exonucl"/>
    <property type="match status" value="1"/>
</dbReference>
<proteinExistence type="inferred from homology"/>
<organism evidence="9 10">
    <name type="scientific">Mesobacillus foraminis</name>
    <dbReference type="NCBI Taxonomy" id="279826"/>
    <lineage>
        <taxon>Bacteria</taxon>
        <taxon>Bacillati</taxon>
        <taxon>Bacillota</taxon>
        <taxon>Bacilli</taxon>
        <taxon>Bacillales</taxon>
        <taxon>Bacillaceae</taxon>
        <taxon>Mesobacillus</taxon>
    </lineage>
</organism>
<dbReference type="Gene3D" id="3.30.420.10">
    <property type="entry name" value="Ribonuclease H-like superfamily/Ribonuclease H"/>
    <property type="match status" value="1"/>
</dbReference>
<dbReference type="GO" id="GO:0003678">
    <property type="term" value="F:DNA helicase activity"/>
    <property type="evidence" value="ECO:0007669"/>
    <property type="project" value="TreeGrafter"/>
</dbReference>
<dbReference type="NCBIfam" id="TIGR00573">
    <property type="entry name" value="dnaq"/>
    <property type="match status" value="1"/>
</dbReference>
<dbReference type="Proteomes" id="UP000295689">
    <property type="component" value="Unassembled WGS sequence"/>
</dbReference>
<dbReference type="GO" id="GO:0005524">
    <property type="term" value="F:ATP binding"/>
    <property type="evidence" value="ECO:0007669"/>
    <property type="project" value="UniProtKB-UniRule"/>
</dbReference>
<dbReference type="SMART" id="SM00487">
    <property type="entry name" value="DEXDc"/>
    <property type="match status" value="1"/>
</dbReference>
<dbReference type="Pfam" id="PF13307">
    <property type="entry name" value="Helicase_C_2"/>
    <property type="match status" value="1"/>
</dbReference>
<accession>A0A4R2B8N2</accession>
<feature type="binding site" evidence="6">
    <location>
        <begin position="282"/>
        <end position="289"/>
    </location>
    <ligand>
        <name>ATP</name>
        <dbReference type="ChEBI" id="CHEBI:30616"/>
    </ligand>
</feature>
<dbReference type="EC" id="3.1.-.-" evidence="6 7"/>
<comment type="similarity">
    <text evidence="6 7">Belongs to the helicase family. DinG subfamily. Type 2 sub-subfamily.</text>
</comment>
<dbReference type="InterPro" id="IPR036397">
    <property type="entry name" value="RNaseH_sf"/>
</dbReference>
<dbReference type="InterPro" id="IPR027417">
    <property type="entry name" value="P-loop_NTPase"/>
</dbReference>
<dbReference type="PANTHER" id="PTHR11472">
    <property type="entry name" value="DNA REPAIR DEAD HELICASE RAD3/XP-D SUBFAMILY MEMBER"/>
    <property type="match status" value="1"/>
</dbReference>
<evidence type="ECO:0000256" key="1">
    <source>
        <dbReference type="ARBA" id="ARBA00022722"/>
    </source>
</evidence>
<sequence length="932" mass="106371">MGNKFVVVDLETTGNSPKKGDRIIQVGAVIIEDGRITGQYTSLVNPGQPIPAFIEELTGISDEMVNDAPAFSDIAKDMIEMLDGAFFVAHNVFFDLGFLQEELQNAGFEGFYGHIIDTVELSRILFPTADGYKLSDLAVREGISHDRPHQADSDAYVTAELLLIMLSRLNEFPHTTVKSLCKLSAGLKSDLYMLFDEALQRKERELEELPQDLEIMRGIALKRPFQLVKTDHKSPAYPYGREEKQNLLAKALAAFEVRNGQLEMMDQIFGAFEDGRHAMIEAGTGIGKTLAYLVPAVFFSKIYRKTIVVSTFTTQLQHQLLVNDLPKLRAMFDFPIKAVLLKGRNHYINLARFEQSLKEEDDNYDTTLSKMQIIVWLTETETGDIDELNLSSGGMIYWNKIKNGESTFIQAKHWDAWDFYLRARKEAENADLVITNHSMLLSDLNSEGSYLPEYEYAVLDEAHQFEKVAGRYFGKSLDYLSVRLLLNQLGQYEQGHLFHKLEKLLVRLGAGASFNEHTYKLNEIISGLQYETDQLFKAASLFVKRKKINPSLKNRIQIRLPDRVEGREWQALYASAERFSFMLRDVVIAIEQRFSLVERYRNQLNQEEKLFLEELFILKEELESARRTARDLILDRNGKNLRWIETDLRAVQNFTTISGRPVDISDHLKERFFEAKSSVVLTSATLTVEDSFKYIKQELGIGDMPLIEVKIPSPFRYQEQVELIVPDDLPEIKTVSEDEYIAAITEHIISIAEATEGRMLILFTSHDMLRKTYELIKESGLLEDFALIAQGITAGSRSRLTRNFQRFDKAILFGTSSFWEGVDIPGEDLSCLIIVRLPFSPPGEPLTEAKCEHIRQRGGNPFSEYSLPEAVLRFKQGFGRLVRTSTDKGIVFVFDRRVLTTSYGRAFLQSIPPVPVRKASIDKIIPFIQRWL</sequence>
<keyword evidence="1 6" id="KW-0540">Nuclease</keyword>
<dbReference type="InterPro" id="IPR014001">
    <property type="entry name" value="Helicase_ATP-bd"/>
</dbReference>
<keyword evidence="9" id="KW-0347">Helicase</keyword>
<evidence type="ECO:0000256" key="2">
    <source>
        <dbReference type="ARBA" id="ARBA00022741"/>
    </source>
</evidence>
<keyword evidence="10" id="KW-1185">Reference proteome</keyword>
<evidence type="ECO:0000256" key="7">
    <source>
        <dbReference type="RuleBase" id="RU364106"/>
    </source>
</evidence>
<dbReference type="RefSeq" id="WP_132008992.1">
    <property type="nucleotide sequence ID" value="NZ_JABUHM010000008.1"/>
</dbReference>
<reference evidence="9 10" key="1">
    <citation type="journal article" date="2015" name="Stand. Genomic Sci.">
        <title>Genomic Encyclopedia of Bacterial and Archaeal Type Strains, Phase III: the genomes of soil and plant-associated and newly described type strains.</title>
        <authorList>
            <person name="Whitman W.B."/>
            <person name="Woyke T."/>
            <person name="Klenk H.P."/>
            <person name="Zhou Y."/>
            <person name="Lilburn T.G."/>
            <person name="Beck B.J."/>
            <person name="De Vos P."/>
            <person name="Vandamme P."/>
            <person name="Eisen J.A."/>
            <person name="Garrity G."/>
            <person name="Hugenholtz P."/>
            <person name="Kyrpides N.C."/>
        </authorList>
    </citation>
    <scope>NUCLEOTIDE SEQUENCE [LARGE SCALE GENOMIC DNA]</scope>
    <source>
        <strain evidence="9 10">CV53</strain>
    </source>
</reference>
<dbReference type="InterPro" id="IPR014013">
    <property type="entry name" value="Helic_SF1/SF2_ATP-bd_DinG/Rad3"/>
</dbReference>
<keyword evidence="2 6" id="KW-0547">Nucleotide-binding</keyword>
<gene>
    <name evidence="6 7" type="primary">dinG</name>
    <name evidence="9" type="ORF">EV146_109229</name>
</gene>
<evidence type="ECO:0000256" key="3">
    <source>
        <dbReference type="ARBA" id="ARBA00022801"/>
    </source>
</evidence>
<evidence type="ECO:0000256" key="6">
    <source>
        <dbReference type="HAMAP-Rule" id="MF_02206"/>
    </source>
</evidence>
<dbReference type="GO" id="GO:0016818">
    <property type="term" value="F:hydrolase activity, acting on acid anhydrides, in phosphorus-containing anhydrides"/>
    <property type="evidence" value="ECO:0007669"/>
    <property type="project" value="InterPro"/>
</dbReference>
<protein>
    <recommendedName>
        <fullName evidence="6 7">3'-5' exonuclease DinG</fullName>
        <ecNumber evidence="6 7">3.1.-.-</ecNumber>
    </recommendedName>
</protein>
<feature type="short sequence motif" description="DEAH box" evidence="6">
    <location>
        <begin position="460"/>
        <end position="463"/>
    </location>
</feature>
<dbReference type="EMBL" id="SLVV01000009">
    <property type="protein sequence ID" value="TCN23071.1"/>
    <property type="molecule type" value="Genomic_DNA"/>
</dbReference>
<dbReference type="CDD" id="cd06127">
    <property type="entry name" value="DEDDh"/>
    <property type="match status" value="1"/>
</dbReference>
<dbReference type="InterPro" id="IPR006555">
    <property type="entry name" value="ATP-dep_Helicase_C"/>
</dbReference>
<dbReference type="SUPFAM" id="SSF52540">
    <property type="entry name" value="P-loop containing nucleoside triphosphate hydrolases"/>
    <property type="match status" value="1"/>
</dbReference>
<dbReference type="SMART" id="SM00491">
    <property type="entry name" value="HELICc2"/>
    <property type="match status" value="1"/>
</dbReference>
<dbReference type="GO" id="GO:0003887">
    <property type="term" value="F:DNA-directed DNA polymerase activity"/>
    <property type="evidence" value="ECO:0007669"/>
    <property type="project" value="InterPro"/>
</dbReference>
<dbReference type="Gene3D" id="3.40.50.300">
    <property type="entry name" value="P-loop containing nucleotide triphosphate hydrolases"/>
    <property type="match status" value="2"/>
</dbReference>
<dbReference type="GO" id="GO:0003677">
    <property type="term" value="F:DNA binding"/>
    <property type="evidence" value="ECO:0007669"/>
    <property type="project" value="InterPro"/>
</dbReference>
<dbReference type="InterPro" id="IPR045028">
    <property type="entry name" value="DinG/Rad3-like"/>
</dbReference>
<dbReference type="AlphaFoldDB" id="A0A4R2B8N2"/>
<keyword evidence="3 6" id="KW-0378">Hydrolase</keyword>
<dbReference type="SMART" id="SM00479">
    <property type="entry name" value="EXOIII"/>
    <property type="match status" value="1"/>
</dbReference>
<dbReference type="NCBIfam" id="NF005981">
    <property type="entry name" value="PRK08074.1"/>
    <property type="match status" value="1"/>
</dbReference>
<dbReference type="GO" id="GO:0008408">
    <property type="term" value="F:3'-5' exonuclease activity"/>
    <property type="evidence" value="ECO:0007669"/>
    <property type="project" value="UniProtKB-UniRule"/>
</dbReference>
<name>A0A4R2B8N2_9BACI</name>